<keyword evidence="7" id="KW-1185">Reference proteome</keyword>
<feature type="domain" description="DUF1542" evidence="4">
    <location>
        <begin position="918"/>
        <end position="986"/>
    </location>
</feature>
<dbReference type="KEGG" id="apal:BN85406610"/>
<feature type="coiled-coil region" evidence="1">
    <location>
        <begin position="681"/>
        <end position="729"/>
    </location>
</feature>
<keyword evidence="2" id="KW-0812">Transmembrane</keyword>
<protein>
    <submittedName>
        <fullName evidence="6">Uncharacterized protein</fullName>
    </submittedName>
</protein>
<feature type="coiled-coil region" evidence="1">
    <location>
        <begin position="1219"/>
        <end position="1269"/>
    </location>
</feature>
<feature type="domain" description="DUF1542" evidence="4">
    <location>
        <begin position="847"/>
        <end position="911"/>
    </location>
</feature>
<feature type="domain" description="DUF1542" evidence="4">
    <location>
        <begin position="763"/>
        <end position="820"/>
    </location>
</feature>
<gene>
    <name evidence="6" type="ORF">BN85406610</name>
</gene>
<evidence type="ECO:0000256" key="1">
    <source>
        <dbReference type="SAM" id="Coils"/>
    </source>
</evidence>
<dbReference type="Gene3D" id="2.60.120.200">
    <property type="match status" value="1"/>
</dbReference>
<dbReference type="Pfam" id="PF18200">
    <property type="entry name" value="Big_11"/>
    <property type="match status" value="2"/>
</dbReference>
<evidence type="ECO:0000259" key="5">
    <source>
        <dbReference type="Pfam" id="PF18200"/>
    </source>
</evidence>
<feature type="coiled-coil region" evidence="1">
    <location>
        <begin position="605"/>
        <end position="632"/>
    </location>
</feature>
<dbReference type="EMBL" id="FO681347">
    <property type="protein sequence ID" value="CCV64238.1"/>
    <property type="molecule type" value="Genomic_DNA"/>
</dbReference>
<keyword evidence="2" id="KW-0472">Membrane</keyword>
<evidence type="ECO:0000256" key="3">
    <source>
        <dbReference type="SAM" id="SignalP"/>
    </source>
</evidence>
<reference evidence="6 7" key="1">
    <citation type="journal article" date="2013" name="J. Mol. Microbiol. Biotechnol.">
        <title>Analysis of the Complete Genomes of Acholeplasma brassicae , A. palmae and A. laidlawii and Their Comparison to the Obligate Parasites from ' Candidatus Phytoplasma'.</title>
        <authorList>
            <person name="Kube M."/>
            <person name="Siewert C."/>
            <person name="Migdoll A.M."/>
            <person name="Duduk B."/>
            <person name="Holz S."/>
            <person name="Rabus R."/>
            <person name="Seemuller E."/>
            <person name="Mitrovic J."/>
            <person name="Muller I."/>
            <person name="Buttner C."/>
            <person name="Reinhardt R."/>
        </authorList>
    </citation>
    <scope>NUCLEOTIDE SEQUENCE [LARGE SCALE GENOMIC DNA]</scope>
    <source>
        <strain evidence="6 7">J233</strain>
    </source>
</reference>
<keyword evidence="2" id="KW-1133">Transmembrane helix</keyword>
<dbReference type="InterPro" id="IPR011439">
    <property type="entry name" value="DUF1542"/>
</dbReference>
<organism evidence="6 7">
    <name type="scientific">Alteracholeplasma palmae (strain ATCC 49389 / J233)</name>
    <name type="common">Acholeplasma palmae</name>
    <dbReference type="NCBI Taxonomy" id="1318466"/>
    <lineage>
        <taxon>Bacteria</taxon>
        <taxon>Bacillati</taxon>
        <taxon>Mycoplasmatota</taxon>
        <taxon>Mollicutes</taxon>
        <taxon>Acholeplasmatales</taxon>
        <taxon>Acholeplasmataceae</taxon>
        <taxon>Acholeplasma</taxon>
    </lineage>
</organism>
<feature type="chain" id="PRO_5004651403" evidence="3">
    <location>
        <begin position="26"/>
        <end position="1752"/>
    </location>
</feature>
<dbReference type="Proteomes" id="UP000032740">
    <property type="component" value="Chromosome"/>
</dbReference>
<dbReference type="Pfam" id="PF07564">
    <property type="entry name" value="DUF1542"/>
    <property type="match status" value="3"/>
</dbReference>
<feature type="transmembrane region" description="Helical" evidence="2">
    <location>
        <begin position="1416"/>
        <end position="1437"/>
    </location>
</feature>
<sequence>MKKKLIVILNVLLLLFVFTGGATKAAEPDSYMDTDGSEYRRRITNTETSKDYFGTFGITKLVDDNRFRLMDYGTYKSGYLYYKDQLSPKYNFNVKLELEIAIGGIPADGVIFGFTESNYGSLYNNGFRGLMEGPINGSMLVLDTYKNGSADPYKVPAIYARNNKRNGSATTGKAIEFGAFAYFRDKKVKLDINYNATTRITTYTFNNNNTIIKMDVPLLNITNTSKMNFFMSSATGDHYDKVFIKALETDGYFTSEKLNKVDVTSSGTAYTFTPLQSGNVKYAQGTELYLPGINNPLILNNQGTVTVQKSTLPRYDTIGNAYTRETGKGKSNPYNMLVNGYQTSPITYKQSTNIGGPHRITPRTDIDRVYSNGSIVKFDGIEKQYTVNPQGIIEIPRSEFPEYDLTTQMTIKEGNKDVSEKVEITIPGYKTVPIHNIDVIQDYRGNIKVTPKKANGTTYAEGTLVYYKGNEYPIQKDGSVTILDSQLSDEKTTVGLTIKENDKLMSNPTSVEFPGLNDSERRQMKKQLEVEKNKINQEIDELENLDPDKKTLRKQEIDLLFKDGADGIEVSYNKAIGQDVYNVALDNMRKKLATIKFEDYADKRNKELFDDKEALKERVDGLSNLTKDKKDEHKAQIDQIYDAAKTLISSEESNDGVDYQYEQATEKLNREFLITYKESKLNEYNLEKERIIEEINELVLTPEEKTELINRVNEQATKVEENINDARLEKRVSDIVESGINDLNRLLNQGSIKEIEEAKTAYTTDLEQKATEIKQKIDELEELTTEEKKVYKDLVDSYYTEGQTQIAQLTESNTVNDAKTIYTTQADKMEEELTKAKLENYKKISLKRLQRAYDIVTNQINTEPNLTPEERLDYQTRLDTEFNTVKTNIQQATTLSAVSDLTDASLTNMESLSLEISKTDAINEINNLKNILQGFVTEMPNITTTEKEAYTNAVDPYVTDILEQIKNATGKNQVTQLAKEAEDRILDQHRKLFSLNEKRTNAKNKIEERYLEVFEKSESKEDLPEEFVIQLKAILDMFKNRAFDEFMAVDIDHAQEVDDKLLTHLFEFTKASVVIDQQLLYQDMGEKRKIVENLIDQLEYVSETDKQAAKALIDKKTQETLQDTVFEYTEVERIGKEKDITVDYYYEIYRGLENINKLRENATQQIDEHISDLKLSDPLTDELKTIINEGKNAINELTEKDAIDAKATEIISQIDEHIKQAVDTKKDEVKKELEDFSDKPINDEVKQIIEEAINKIDNSNYNKKDETDEIIKDAKTDINGSKRQQTKKDVRKELEDYAKKPMSDEVQNIISEQVDLVNDTNFDNETAINKIIEDGKIAIDKEQRKQEKENKQAEVKKELEEYAKKPISDEVQKIINDQVDLVNDDNFDDIDAINKILEDGKKAIAAEQDKQQKDVIYMYASLILLVLIIIEMIIIFFKRRSNKKRLVSTTLPLLFFGLGETISLAITIALLVIFIILFIYIIYLFLKPRKKKVENNHTVIVKVEQPKEALIEKPIEQHVTKEVVVEKPVEHHIIKKTIQEEKKIVSHGIKIKDTPVEVKKGPEKVIEKKKDVIILPDPTIVEKKEQRPIIQVIPQKDDGLYIRYNYSFVARLHQAPKESQERFSQLKNYLLSYKDVSVRYSWRNERFMHKMDPIVKVWIHGNIMDLYLNLDPKTINTEIYNITDMTGKKMHETTPVLFKVTGEKSLKQAIELIEMKLKGMERIENHQEINYTLPYRDKQTLFQQKLIKVNKL</sequence>
<dbReference type="SUPFAM" id="SSF49899">
    <property type="entry name" value="Concanavalin A-like lectins/glucanases"/>
    <property type="match status" value="1"/>
</dbReference>
<evidence type="ECO:0000259" key="4">
    <source>
        <dbReference type="Pfam" id="PF07564"/>
    </source>
</evidence>
<keyword evidence="3" id="KW-0732">Signal</keyword>
<accession>U4KKR5</accession>
<feature type="signal peptide" evidence="3">
    <location>
        <begin position="1"/>
        <end position="25"/>
    </location>
</feature>
<dbReference type="RefSeq" id="WP_026658384.1">
    <property type="nucleotide sequence ID" value="NC_022538.1"/>
</dbReference>
<feature type="domain" description="Cell-surface Ig-like bacterial" evidence="5">
    <location>
        <begin position="437"/>
        <end position="495"/>
    </location>
</feature>
<evidence type="ECO:0000256" key="2">
    <source>
        <dbReference type="SAM" id="Phobius"/>
    </source>
</evidence>
<dbReference type="HOGENOM" id="CLU_239349_0_0_14"/>
<keyword evidence="1" id="KW-0175">Coiled coil</keyword>
<feature type="coiled-coil region" evidence="1">
    <location>
        <begin position="1338"/>
        <end position="1365"/>
    </location>
</feature>
<feature type="transmembrane region" description="Helical" evidence="2">
    <location>
        <begin position="1453"/>
        <end position="1486"/>
    </location>
</feature>
<evidence type="ECO:0000313" key="6">
    <source>
        <dbReference type="EMBL" id="CCV64238.1"/>
    </source>
</evidence>
<evidence type="ECO:0000313" key="7">
    <source>
        <dbReference type="Proteomes" id="UP000032740"/>
    </source>
</evidence>
<dbReference type="STRING" id="1318466.BN85406610"/>
<proteinExistence type="predicted"/>
<dbReference type="InterPro" id="IPR013320">
    <property type="entry name" value="ConA-like_dom_sf"/>
</dbReference>
<feature type="domain" description="Cell-surface Ig-like bacterial" evidence="5">
    <location>
        <begin position="258"/>
        <end position="339"/>
    </location>
</feature>
<dbReference type="InterPro" id="IPR041339">
    <property type="entry name" value="Ig-like_bac"/>
</dbReference>
<name>U4KKR5_ALTPJ</name>